<dbReference type="OMA" id="THCTQLP"/>
<dbReference type="SUPFAM" id="SSF53474">
    <property type="entry name" value="alpha/beta-Hydrolases"/>
    <property type="match status" value="1"/>
</dbReference>
<dbReference type="EnsemblMetazoa" id="XM_022800385">
    <property type="protein sequence ID" value="XP_022656120"/>
    <property type="gene ID" value="LOC111248293"/>
</dbReference>
<dbReference type="AlphaFoldDB" id="A0A7M7K1J7"/>
<protein>
    <submittedName>
        <fullName evidence="8">Uncharacterized protein</fullName>
    </submittedName>
</protein>
<feature type="domain" description="AB hydrolase-1" evidence="6">
    <location>
        <begin position="253"/>
        <end position="364"/>
    </location>
</feature>
<dbReference type="Proteomes" id="UP000594260">
    <property type="component" value="Unplaced"/>
</dbReference>
<reference evidence="8" key="1">
    <citation type="submission" date="2021-01" db="UniProtKB">
        <authorList>
            <consortium name="EnsemblMetazoa"/>
        </authorList>
    </citation>
    <scope>IDENTIFICATION</scope>
</reference>
<dbReference type="OrthoDB" id="6412627at2759"/>
<name>A0A7M7K1J7_VARDE</name>
<dbReference type="FunFam" id="3.40.50.1820:FF:000074">
    <property type="entry name" value="Abhydrolase domain containing 16A"/>
    <property type="match status" value="1"/>
</dbReference>
<dbReference type="InParanoid" id="A0A7M7K1J7"/>
<evidence type="ECO:0000256" key="4">
    <source>
        <dbReference type="SAM" id="MobiDB-lite"/>
    </source>
</evidence>
<dbReference type="GO" id="GO:0012505">
    <property type="term" value="C:endomembrane system"/>
    <property type="evidence" value="ECO:0007669"/>
    <property type="project" value="TreeGrafter"/>
</dbReference>
<proteinExistence type="inferred from homology"/>
<keyword evidence="3" id="KW-0443">Lipid metabolism</keyword>
<organism evidence="8 9">
    <name type="scientific">Varroa destructor</name>
    <name type="common">Honeybee mite</name>
    <dbReference type="NCBI Taxonomy" id="109461"/>
    <lineage>
        <taxon>Eukaryota</taxon>
        <taxon>Metazoa</taxon>
        <taxon>Ecdysozoa</taxon>
        <taxon>Arthropoda</taxon>
        <taxon>Chelicerata</taxon>
        <taxon>Arachnida</taxon>
        <taxon>Acari</taxon>
        <taxon>Parasitiformes</taxon>
        <taxon>Mesostigmata</taxon>
        <taxon>Gamasina</taxon>
        <taxon>Dermanyssoidea</taxon>
        <taxon>Varroidae</taxon>
        <taxon>Varroa</taxon>
    </lineage>
</organism>
<dbReference type="GO" id="GO:0052651">
    <property type="term" value="P:monoacylglycerol catabolic process"/>
    <property type="evidence" value="ECO:0007669"/>
    <property type="project" value="TreeGrafter"/>
</dbReference>
<dbReference type="InterPro" id="IPR029058">
    <property type="entry name" value="AB_hydrolase_fold"/>
</dbReference>
<evidence type="ECO:0000256" key="3">
    <source>
        <dbReference type="ARBA" id="ARBA00023098"/>
    </source>
</evidence>
<dbReference type="InterPro" id="IPR054518">
    <property type="entry name" value="ABHD16_N"/>
</dbReference>
<keyword evidence="5" id="KW-0812">Transmembrane</keyword>
<dbReference type="GeneID" id="111248293"/>
<dbReference type="Gene3D" id="3.40.50.1820">
    <property type="entry name" value="alpha/beta hydrolase"/>
    <property type="match status" value="1"/>
</dbReference>
<dbReference type="FunCoup" id="A0A7M7K1J7">
    <property type="interactions" value="770"/>
</dbReference>
<dbReference type="Pfam" id="PF00561">
    <property type="entry name" value="Abhydrolase_1"/>
    <property type="match status" value="1"/>
</dbReference>
<evidence type="ECO:0000256" key="2">
    <source>
        <dbReference type="ARBA" id="ARBA00022801"/>
    </source>
</evidence>
<dbReference type="KEGG" id="vde:111248293"/>
<dbReference type="InterPro" id="IPR000073">
    <property type="entry name" value="AB_hydrolase_1"/>
</dbReference>
<evidence type="ECO:0000259" key="7">
    <source>
        <dbReference type="Pfam" id="PF22990"/>
    </source>
</evidence>
<keyword evidence="5" id="KW-0472">Membrane</keyword>
<keyword evidence="9" id="KW-1185">Reference proteome</keyword>
<accession>A0A7M7K1J7</accession>
<evidence type="ECO:0000256" key="5">
    <source>
        <dbReference type="SAM" id="Phobius"/>
    </source>
</evidence>
<feature type="region of interest" description="Disordered" evidence="4">
    <location>
        <begin position="533"/>
        <end position="578"/>
    </location>
</feature>
<keyword evidence="2" id="KW-0378">Hydrolase</keyword>
<comment type="similarity">
    <text evidence="1">Belongs to the AB hydrolase superfamily. ABHD16 family.</text>
</comment>
<dbReference type="GO" id="GO:0004620">
    <property type="term" value="F:phospholipase activity"/>
    <property type="evidence" value="ECO:0007669"/>
    <property type="project" value="TreeGrafter"/>
</dbReference>
<dbReference type="Pfam" id="PF22990">
    <property type="entry name" value="ABHD16_N"/>
    <property type="match status" value="1"/>
</dbReference>
<dbReference type="GO" id="GO:0006660">
    <property type="term" value="P:phosphatidylserine catabolic process"/>
    <property type="evidence" value="ECO:0007669"/>
    <property type="project" value="TreeGrafter"/>
</dbReference>
<evidence type="ECO:0000313" key="9">
    <source>
        <dbReference type="Proteomes" id="UP000594260"/>
    </source>
</evidence>
<dbReference type="PANTHER" id="PTHR12277:SF72">
    <property type="entry name" value="BAT5L PROTEIN"/>
    <property type="match status" value="1"/>
</dbReference>
<feature type="transmembrane region" description="Helical" evidence="5">
    <location>
        <begin position="80"/>
        <end position="101"/>
    </location>
</feature>
<feature type="transmembrane region" description="Helical" evidence="5">
    <location>
        <begin position="47"/>
        <end position="68"/>
    </location>
</feature>
<evidence type="ECO:0000256" key="1">
    <source>
        <dbReference type="ARBA" id="ARBA00009709"/>
    </source>
</evidence>
<dbReference type="PANTHER" id="PTHR12277">
    <property type="entry name" value="ALPHA/BETA HYDROLASE DOMAIN-CONTAINING PROTEIN"/>
    <property type="match status" value="1"/>
</dbReference>
<dbReference type="GO" id="GO:0047372">
    <property type="term" value="F:monoacylglycerol lipase activity"/>
    <property type="evidence" value="ECO:0007669"/>
    <property type="project" value="TreeGrafter"/>
</dbReference>
<dbReference type="RefSeq" id="XP_022656120.1">
    <property type="nucleotide sequence ID" value="XM_022800385.1"/>
</dbReference>
<evidence type="ECO:0000259" key="6">
    <source>
        <dbReference type="Pfam" id="PF00561"/>
    </source>
</evidence>
<sequence>MGIGWILKCISGPRLYRIYKTNTSQGKLYEPNCLEAYSDNIIRSLGYALSFAWSLAAFTSPVIAYVLYRRGFCTLEGFYYLSRLASVVVVVWVGTLCLRGMGRCANRDYLKFIAALDEAQKNRAALCAFDGDFDAWPVDFSWNDVESSKDKPRVVVAPRSRSNSGVFLVLVRDLPLRFVGYLCIHSFGRHMMYPGAVKLFQAAIGPMLLEGRAKLMEQHQARRYKLATRDGNFIDTVFVDRRGANEAPQGRTLVVCCEGNAGFYEVGITATPIDAQYSVLGWNHPGFAGSTGLPFPAQEQNAIDVVMQFAIYRLGFTPDNIILYAWSIGAYTASWCAMNYPEIKGLILDATFDDVVPLAASKMPGSIGPIVVRTVADYFNLNNAEQTNRYSGPILMYRRTNDEIISTDINNRLGSNRVNDLVTKVLRHRFPAVITDESAWVLAEWLSGDRSHQKILYEEQQVDDAECERWLRKAVDAGDSYPLDFGAQLTSEQKVKLILYLARRHLFDFNSTHCVPLPAAKFQEPWDIRRVGKDASSQDSLERPFGGRAALEETTTRSSSSESDFCQLDQESCDTEGN</sequence>
<keyword evidence="5" id="KW-1133">Transmembrane helix</keyword>
<evidence type="ECO:0000313" key="8">
    <source>
        <dbReference type="EnsemblMetazoa" id="XP_022656120"/>
    </source>
</evidence>
<feature type="domain" description="Phosphatidylserine Lipase ABHD16 N-terminal" evidence="7">
    <location>
        <begin position="6"/>
        <end position="123"/>
    </location>
</feature>